<protein>
    <submittedName>
        <fullName evidence="2">Uncharacterized protein</fullName>
    </submittedName>
</protein>
<sequence length="79" mass="9449">MDLDDRKGKSRDLIRLVLCWFGLWVCCDFFRRWWSSVANTEGTDTKESGEFNVYGLSDFANMIKTYRIRERVFQWLGLV</sequence>
<gene>
    <name evidence="2" type="ORF">VNO77_06429</name>
</gene>
<feature type="transmembrane region" description="Helical" evidence="1">
    <location>
        <begin position="12"/>
        <end position="34"/>
    </location>
</feature>
<organism evidence="2 3">
    <name type="scientific">Canavalia gladiata</name>
    <name type="common">Sword bean</name>
    <name type="synonym">Dolichos gladiatus</name>
    <dbReference type="NCBI Taxonomy" id="3824"/>
    <lineage>
        <taxon>Eukaryota</taxon>
        <taxon>Viridiplantae</taxon>
        <taxon>Streptophyta</taxon>
        <taxon>Embryophyta</taxon>
        <taxon>Tracheophyta</taxon>
        <taxon>Spermatophyta</taxon>
        <taxon>Magnoliopsida</taxon>
        <taxon>eudicotyledons</taxon>
        <taxon>Gunneridae</taxon>
        <taxon>Pentapetalae</taxon>
        <taxon>rosids</taxon>
        <taxon>fabids</taxon>
        <taxon>Fabales</taxon>
        <taxon>Fabaceae</taxon>
        <taxon>Papilionoideae</taxon>
        <taxon>50 kb inversion clade</taxon>
        <taxon>NPAAA clade</taxon>
        <taxon>indigoferoid/millettioid clade</taxon>
        <taxon>Phaseoleae</taxon>
        <taxon>Canavalia</taxon>
    </lineage>
</organism>
<proteinExistence type="predicted"/>
<keyword evidence="1" id="KW-0812">Transmembrane</keyword>
<evidence type="ECO:0000313" key="2">
    <source>
        <dbReference type="EMBL" id="KAK7349233.1"/>
    </source>
</evidence>
<evidence type="ECO:0000256" key="1">
    <source>
        <dbReference type="SAM" id="Phobius"/>
    </source>
</evidence>
<keyword evidence="1" id="KW-0472">Membrane</keyword>
<dbReference type="EMBL" id="JAYMYQ010000002">
    <property type="protein sequence ID" value="KAK7349233.1"/>
    <property type="molecule type" value="Genomic_DNA"/>
</dbReference>
<evidence type="ECO:0000313" key="3">
    <source>
        <dbReference type="Proteomes" id="UP001367508"/>
    </source>
</evidence>
<comment type="caution">
    <text evidence="2">The sequence shown here is derived from an EMBL/GenBank/DDBJ whole genome shotgun (WGS) entry which is preliminary data.</text>
</comment>
<reference evidence="2 3" key="1">
    <citation type="submission" date="2024-01" db="EMBL/GenBank/DDBJ databases">
        <title>The genomes of 5 underutilized Papilionoideae crops provide insights into root nodulation and disease resistanc.</title>
        <authorList>
            <person name="Jiang F."/>
        </authorList>
    </citation>
    <scope>NUCLEOTIDE SEQUENCE [LARGE SCALE GENOMIC DNA]</scope>
    <source>
        <strain evidence="2">LVBAO_FW01</strain>
        <tissue evidence="2">Leaves</tissue>
    </source>
</reference>
<keyword evidence="1" id="KW-1133">Transmembrane helix</keyword>
<dbReference type="AlphaFoldDB" id="A0AAN9R021"/>
<name>A0AAN9R021_CANGL</name>
<keyword evidence="3" id="KW-1185">Reference proteome</keyword>
<accession>A0AAN9R021</accession>
<dbReference type="Proteomes" id="UP001367508">
    <property type="component" value="Unassembled WGS sequence"/>
</dbReference>